<dbReference type="GO" id="GO:0005764">
    <property type="term" value="C:lysosome"/>
    <property type="evidence" value="ECO:0007669"/>
    <property type="project" value="TreeGrafter"/>
</dbReference>
<dbReference type="EC" id="3.2.1.51" evidence="2"/>
<dbReference type="SUPFAM" id="SSF51445">
    <property type="entry name" value="(Trans)glycosidases"/>
    <property type="match status" value="1"/>
</dbReference>
<dbReference type="InterPro" id="IPR017853">
    <property type="entry name" value="GH"/>
</dbReference>
<evidence type="ECO:0000313" key="7">
    <source>
        <dbReference type="EMBL" id="KAB6147365.1"/>
    </source>
</evidence>
<evidence type="ECO:0000256" key="1">
    <source>
        <dbReference type="ARBA" id="ARBA00007951"/>
    </source>
</evidence>
<dbReference type="EMBL" id="WDED01000016">
    <property type="protein sequence ID" value="KAB6147365.1"/>
    <property type="molecule type" value="Genomic_DNA"/>
</dbReference>
<evidence type="ECO:0000256" key="3">
    <source>
        <dbReference type="ARBA" id="ARBA00022729"/>
    </source>
</evidence>
<dbReference type="SMART" id="SM00812">
    <property type="entry name" value="Alpha_L_fucos"/>
    <property type="match status" value="1"/>
</dbReference>
<dbReference type="InterPro" id="IPR000933">
    <property type="entry name" value="Glyco_hydro_29"/>
</dbReference>
<dbReference type="Pfam" id="PF01120">
    <property type="entry name" value="Alpha_L_fucos"/>
    <property type="match status" value="1"/>
</dbReference>
<keyword evidence="5" id="KW-0326">Glycosidase</keyword>
<evidence type="ECO:0000259" key="6">
    <source>
        <dbReference type="PROSITE" id="PS50022"/>
    </source>
</evidence>
<dbReference type="Pfam" id="PF00754">
    <property type="entry name" value="F5_F8_type_C"/>
    <property type="match status" value="2"/>
</dbReference>
<name>A0A7J5PXB6_9BACE</name>
<protein>
    <recommendedName>
        <fullName evidence="2">alpha-L-fucosidase</fullName>
        <ecNumber evidence="2">3.2.1.51</ecNumber>
    </recommendedName>
</protein>
<dbReference type="Gene3D" id="3.20.20.80">
    <property type="entry name" value="Glycosidases"/>
    <property type="match status" value="1"/>
</dbReference>
<evidence type="ECO:0000256" key="5">
    <source>
        <dbReference type="ARBA" id="ARBA00023295"/>
    </source>
</evidence>
<dbReference type="InterPro" id="IPR000421">
    <property type="entry name" value="FA58C"/>
</dbReference>
<dbReference type="GO" id="GO:0004560">
    <property type="term" value="F:alpha-L-fucosidase activity"/>
    <property type="evidence" value="ECO:0007669"/>
    <property type="project" value="InterPro"/>
</dbReference>
<organism evidence="7 8">
    <name type="scientific">Bacteroides xylanisolvens</name>
    <dbReference type="NCBI Taxonomy" id="371601"/>
    <lineage>
        <taxon>Bacteria</taxon>
        <taxon>Pseudomonadati</taxon>
        <taxon>Bacteroidota</taxon>
        <taxon>Bacteroidia</taxon>
        <taxon>Bacteroidales</taxon>
        <taxon>Bacteroidaceae</taxon>
        <taxon>Bacteroides</taxon>
    </lineage>
</organism>
<evidence type="ECO:0000313" key="8">
    <source>
        <dbReference type="Proteomes" id="UP000434604"/>
    </source>
</evidence>
<dbReference type="GO" id="GO:0006004">
    <property type="term" value="P:fucose metabolic process"/>
    <property type="evidence" value="ECO:0007669"/>
    <property type="project" value="TreeGrafter"/>
</dbReference>
<keyword evidence="4" id="KW-0378">Hydrolase</keyword>
<feature type="domain" description="F5/8 type C" evidence="6">
    <location>
        <begin position="548"/>
        <end position="701"/>
    </location>
</feature>
<comment type="caution">
    <text evidence="7">The sequence shown here is derived from an EMBL/GenBank/DDBJ whole genome shotgun (WGS) entry which is preliminary data.</text>
</comment>
<evidence type="ECO:0000256" key="2">
    <source>
        <dbReference type="ARBA" id="ARBA00012662"/>
    </source>
</evidence>
<dbReference type="AlphaFoldDB" id="A0A7J5PXB6"/>
<reference evidence="7 8" key="1">
    <citation type="journal article" date="2019" name="Nat. Med.">
        <title>A library of human gut bacterial isolates paired with longitudinal multiomics data enables mechanistic microbiome research.</title>
        <authorList>
            <person name="Poyet M."/>
            <person name="Groussin M."/>
            <person name="Gibbons S.M."/>
            <person name="Avila-Pacheco J."/>
            <person name="Jiang X."/>
            <person name="Kearney S.M."/>
            <person name="Perrotta A.R."/>
            <person name="Berdy B."/>
            <person name="Zhao S."/>
            <person name="Lieberman T.D."/>
            <person name="Swanson P.K."/>
            <person name="Smith M."/>
            <person name="Roesemann S."/>
            <person name="Alexander J.E."/>
            <person name="Rich S.A."/>
            <person name="Livny J."/>
            <person name="Vlamakis H."/>
            <person name="Clish C."/>
            <person name="Bullock K."/>
            <person name="Deik A."/>
            <person name="Scott J."/>
            <person name="Pierce K.A."/>
            <person name="Xavier R.J."/>
            <person name="Alm E.J."/>
        </authorList>
    </citation>
    <scope>NUCLEOTIDE SEQUENCE [LARGE SCALE GENOMIC DNA]</scope>
    <source>
        <strain evidence="7 8">BIOML-A58</strain>
    </source>
</reference>
<dbReference type="Pfam" id="PF13287">
    <property type="entry name" value="Fn3_assoc"/>
    <property type="match status" value="1"/>
</dbReference>
<dbReference type="PANTHER" id="PTHR10030:SF37">
    <property type="entry name" value="ALPHA-L-FUCOSIDASE-RELATED"/>
    <property type="match status" value="1"/>
</dbReference>
<comment type="similarity">
    <text evidence="1">Belongs to the glycosyl hydrolase 29 family.</text>
</comment>
<dbReference type="GO" id="GO:0016139">
    <property type="term" value="P:glycoside catabolic process"/>
    <property type="evidence" value="ECO:0007669"/>
    <property type="project" value="TreeGrafter"/>
</dbReference>
<feature type="domain" description="F5/8 type C" evidence="6">
    <location>
        <begin position="352"/>
        <end position="490"/>
    </location>
</feature>
<dbReference type="InterPro" id="IPR008979">
    <property type="entry name" value="Galactose-bd-like_sf"/>
</dbReference>
<dbReference type="PANTHER" id="PTHR10030">
    <property type="entry name" value="ALPHA-L-FUCOSIDASE"/>
    <property type="match status" value="1"/>
</dbReference>
<evidence type="ECO:0000256" key="4">
    <source>
        <dbReference type="ARBA" id="ARBA00022801"/>
    </source>
</evidence>
<dbReference type="FunFam" id="3.20.20.80:FF:000052">
    <property type="entry name" value="Putative alpha-L-fucosidase 1"/>
    <property type="match status" value="1"/>
</dbReference>
<dbReference type="Proteomes" id="UP000434604">
    <property type="component" value="Unassembled WGS sequence"/>
</dbReference>
<dbReference type="InterPro" id="IPR026876">
    <property type="entry name" value="Fn3_assoc_repeat"/>
</dbReference>
<gene>
    <name evidence="7" type="ORF">GA398_12170</name>
</gene>
<dbReference type="Gene3D" id="2.60.120.260">
    <property type="entry name" value="Galactose-binding domain-like"/>
    <property type="match status" value="2"/>
</dbReference>
<accession>A0A7J5PXB6</accession>
<sequence length="701" mass="80388">MLYIKNAMTRGIVFVLLGLICLSHLSCQLLSVPSSCGAIPNEQQMKWQEMEYYAFIHFSINTYTDQEWGDGGNKPALFNPTDLDCRQWARICKQAGMKGIILTAKHHDGFCLWPSEYTEYSVKNSPWRNGKGDLVKELAEACKEYGLKLGIYLSPWDRNHPDYGRPEYVTYFRNQLKELLTNYGEIFEVWFDGANGGWGYYGGAREDRKIDRKTYYDWDNTIQLIRQLQPNAIIWNECGPDIRWCGNEHGSIGETNWSLFDAHEYAPGTADSKVLRVGRESDPDWVPGEVNVSVRPGWFYHAYEDAKVKTLPQLLEIYYNSIGRNGTWLLNFPIDRRGMIHENDEKAVLDLASTIKEIFANNLAENAKIEASHVRGNSRRFSASRVVDGKKSTYWSTDDSIRTASLTLDFGEPISFNRILLQEYIRLGQRVRAFTIEANINGEWKEMTRETTIGYKRILRLPTVKATQIRFTVTDSKACPVISNIAVYNAPQILTEPKITRNKTGEILIYPADKESLVYYTLDGTEPTLKSAKYVGPVFMEGKGSVRAMSVDPVSRKKSQVSREEFGISRKDWNILGINDPNVNNILDGEQHTAWHRREGVPSDLIIDLGQEYDLTGFRYLPDQSYIFPSGIISQYEFSVSTDNKHWKLVSSGEFSNIRNNPLWQIKRFKQVKGRYIKFRALKNTHNNDIVGYAEIDILTL</sequence>
<dbReference type="PROSITE" id="PS50022">
    <property type="entry name" value="FA58C_3"/>
    <property type="match status" value="2"/>
</dbReference>
<dbReference type="InterPro" id="IPR057739">
    <property type="entry name" value="Glyco_hydro_29_N"/>
</dbReference>
<dbReference type="SUPFAM" id="SSF49785">
    <property type="entry name" value="Galactose-binding domain-like"/>
    <property type="match status" value="2"/>
</dbReference>
<proteinExistence type="inferred from homology"/>
<keyword evidence="3" id="KW-0732">Signal</keyword>